<dbReference type="SUPFAM" id="SSF49464">
    <property type="entry name" value="Carboxypeptidase regulatory domain-like"/>
    <property type="match status" value="1"/>
</dbReference>
<dbReference type="Gene3D" id="2.60.40.1120">
    <property type="entry name" value="Carboxypeptidase-like, regulatory domain"/>
    <property type="match status" value="1"/>
</dbReference>
<protein>
    <recommendedName>
        <fullName evidence="3">Carboxypeptidase regulatory-like domain-containing protein</fullName>
    </recommendedName>
</protein>
<sequence>MFHTRALAWFVVILIGAVGLGYGGYDLYSRYVAFSQAIAHDKARVQEIEVNRAKLDQALQGIGMDTTQANQGFWYVSKDAYGNEDIAYFDTDAWALREGLTDEQIAELARAVSSARVMARETMRNVPNDKLPPELQFHNQLYANNGAGKFEDTKSVLESAHGKGTATADQLWRLSYIYELEGNYAKRDELNAVSCKQYKTRCAGTIPVQIVGTVVDMKGNPIQGARVSVLSQATNAGATTDEKGAYTVDISVNPMEKLRLSAVKRNFSDGVTSVIVLGAGRSAYVAERIVLGTPITVITIDTEKHTVTDAAATAHEDGSFTLRAASSIYEIPADAIVDANGKPYKGPVDVYIYEFTRDTVPQSLTTLDTFDEVMGYAGDLMQSYGMPYIQFFAPDGTGLDVARSRPMLLTYRIAAMHELRTNVDGNPAGNLTDEQMQLLSTVSRGDPGFPITRDFLVEQKLYTFPPFWVFDRHAGVWDNIGVRVLDMSGTIQTPFYTVK</sequence>
<accession>A0A1F6DWL4</accession>
<proteinExistence type="predicted"/>
<dbReference type="EMBL" id="MFLK01000038">
    <property type="protein sequence ID" value="OGG65670.1"/>
    <property type="molecule type" value="Genomic_DNA"/>
</dbReference>
<comment type="caution">
    <text evidence="1">The sequence shown here is derived from an EMBL/GenBank/DDBJ whole genome shotgun (WGS) entry which is preliminary data.</text>
</comment>
<evidence type="ECO:0008006" key="3">
    <source>
        <dbReference type="Google" id="ProtNLM"/>
    </source>
</evidence>
<name>A0A1F6DWL4_9BACT</name>
<reference evidence="1 2" key="1">
    <citation type="journal article" date="2016" name="Nat. Commun.">
        <title>Thousands of microbial genomes shed light on interconnected biogeochemical processes in an aquifer system.</title>
        <authorList>
            <person name="Anantharaman K."/>
            <person name="Brown C.T."/>
            <person name="Hug L.A."/>
            <person name="Sharon I."/>
            <person name="Castelle C.J."/>
            <person name="Probst A.J."/>
            <person name="Thomas B.C."/>
            <person name="Singh A."/>
            <person name="Wilkins M.J."/>
            <person name="Karaoz U."/>
            <person name="Brodie E.L."/>
            <person name="Williams K.H."/>
            <person name="Hubbard S.S."/>
            <person name="Banfield J.F."/>
        </authorList>
    </citation>
    <scope>NUCLEOTIDE SEQUENCE [LARGE SCALE GENOMIC DNA]</scope>
</reference>
<dbReference type="Proteomes" id="UP000177652">
    <property type="component" value="Unassembled WGS sequence"/>
</dbReference>
<dbReference type="STRING" id="1798497.A3D71_01315"/>
<gene>
    <name evidence="1" type="ORF">A3D71_01315</name>
</gene>
<dbReference type="InterPro" id="IPR008969">
    <property type="entry name" value="CarboxyPept-like_regulatory"/>
</dbReference>
<dbReference type="Pfam" id="PF13620">
    <property type="entry name" value="CarboxypepD_reg"/>
    <property type="match status" value="1"/>
</dbReference>
<dbReference type="AlphaFoldDB" id="A0A1F6DWL4"/>
<evidence type="ECO:0000313" key="2">
    <source>
        <dbReference type="Proteomes" id="UP000177652"/>
    </source>
</evidence>
<evidence type="ECO:0000313" key="1">
    <source>
        <dbReference type="EMBL" id="OGG65670.1"/>
    </source>
</evidence>
<organism evidence="1 2">
    <name type="scientific">Candidatus Kaiserbacteria bacterium RIFCSPHIGHO2_02_FULL_55_20</name>
    <dbReference type="NCBI Taxonomy" id="1798497"/>
    <lineage>
        <taxon>Bacteria</taxon>
        <taxon>Candidatus Kaiseribacteriota</taxon>
    </lineage>
</organism>